<protein>
    <submittedName>
        <fullName evidence="1">Predicted protein</fullName>
    </submittedName>
</protein>
<dbReference type="KEGG" id="ngr:NAEGRDRAFT_75737"/>
<dbReference type="RefSeq" id="XP_002669364.1">
    <property type="nucleotide sequence ID" value="XM_002669318.1"/>
</dbReference>
<dbReference type="AlphaFoldDB" id="D2W2W6"/>
<evidence type="ECO:0000313" key="2">
    <source>
        <dbReference type="Proteomes" id="UP000006671"/>
    </source>
</evidence>
<dbReference type="OMA" id="NCSHKIN"/>
<gene>
    <name evidence="1" type="ORF">NAEGRDRAFT_75737</name>
</gene>
<accession>D2W2W6</accession>
<evidence type="ECO:0000313" key="1">
    <source>
        <dbReference type="EMBL" id="EFC36620.1"/>
    </source>
</evidence>
<dbReference type="VEuPathDB" id="AmoebaDB:NAEGRDRAFT_75737"/>
<dbReference type="InParanoid" id="D2W2W6"/>
<dbReference type="GeneID" id="8859932"/>
<proteinExistence type="predicted"/>
<keyword evidence="2" id="KW-1185">Reference proteome</keyword>
<reference evidence="1 2" key="1">
    <citation type="journal article" date="2010" name="Cell">
        <title>The genome of Naegleria gruberi illuminates early eukaryotic versatility.</title>
        <authorList>
            <person name="Fritz-Laylin L.K."/>
            <person name="Prochnik S.E."/>
            <person name="Ginger M.L."/>
            <person name="Dacks J.B."/>
            <person name="Carpenter M.L."/>
            <person name="Field M.C."/>
            <person name="Kuo A."/>
            <person name="Paredez A."/>
            <person name="Chapman J."/>
            <person name="Pham J."/>
            <person name="Shu S."/>
            <person name="Neupane R."/>
            <person name="Cipriano M."/>
            <person name="Mancuso J."/>
            <person name="Tu H."/>
            <person name="Salamov A."/>
            <person name="Lindquist E."/>
            <person name="Shapiro H."/>
            <person name="Lucas S."/>
            <person name="Grigoriev I.V."/>
            <person name="Cande W.Z."/>
            <person name="Fulton C."/>
            <person name="Rokhsar D.S."/>
            <person name="Dawson S.C."/>
        </authorList>
    </citation>
    <scope>NUCLEOTIDE SEQUENCE [LARGE SCALE GENOMIC DNA]</scope>
    <source>
        <strain evidence="1 2">NEG-M</strain>
    </source>
</reference>
<dbReference type="OrthoDB" id="10255889at2759"/>
<dbReference type="EMBL" id="GG738928">
    <property type="protein sequence ID" value="EFC36620.1"/>
    <property type="molecule type" value="Genomic_DNA"/>
</dbReference>
<sequence length="236" mass="27032">MTFIPQSPFARRTQQFITHNNTTVEETSFQSNDLLYVSNSTNSNIKLTGTRCMKIILDSNNDSTITFNVNSITTGFVEVMKCKSSKILLESNCSHKINTLQLDAVQDCEIIFNISDENVNNEEFLKSFCSDLSIISNIECKNVKLIIRNENGNALFESILIFENIEENVLQNNRSSIQFKSKFVKQDETILLETEVIIREGVNGYVSTRKEQQDKDKLQKEFDEKMEKLLKDGLSK</sequence>
<name>D2W2W6_NAEGR</name>
<dbReference type="Proteomes" id="UP000006671">
    <property type="component" value="Unassembled WGS sequence"/>
</dbReference>
<organism evidence="2">
    <name type="scientific">Naegleria gruberi</name>
    <name type="common">Amoeba</name>
    <dbReference type="NCBI Taxonomy" id="5762"/>
    <lineage>
        <taxon>Eukaryota</taxon>
        <taxon>Discoba</taxon>
        <taxon>Heterolobosea</taxon>
        <taxon>Tetramitia</taxon>
        <taxon>Eutetramitia</taxon>
        <taxon>Vahlkampfiidae</taxon>
        <taxon>Naegleria</taxon>
    </lineage>
</organism>